<dbReference type="RefSeq" id="WP_106892397.1">
    <property type="nucleotide sequence ID" value="NZ_CP027860.1"/>
</dbReference>
<gene>
    <name evidence="1" type="ORF">C7S18_15345</name>
</gene>
<proteinExistence type="predicted"/>
<sequence length="95" mass="9758">MRDLLGPTLLLFAISAGAETPIPPRFQGSATLHDGPSVRAGGRFVLQAALRAEGQAAASDRFQIVAAIKPASDLKSLSTACSAASATIFANSFEN</sequence>
<name>A0A2P1PUE7_9GAMM</name>
<evidence type="ECO:0000313" key="2">
    <source>
        <dbReference type="Proteomes" id="UP000241074"/>
    </source>
</evidence>
<dbReference type="AlphaFoldDB" id="A0A2P1PUE7"/>
<accession>A0A2P1PUE7</accession>
<reference evidence="1 2" key="2">
    <citation type="submission" date="2018-03" db="EMBL/GenBank/DDBJ databases">
        <authorList>
            <person name="Keele B.F."/>
        </authorList>
    </citation>
    <scope>NUCLEOTIDE SEQUENCE [LARGE SCALE GENOMIC DNA]</scope>
    <source>
        <strain evidence="1 2">D13</strain>
    </source>
</reference>
<organism evidence="1 2">
    <name type="scientific">Ahniella affigens</name>
    <dbReference type="NCBI Taxonomy" id="2021234"/>
    <lineage>
        <taxon>Bacteria</taxon>
        <taxon>Pseudomonadati</taxon>
        <taxon>Pseudomonadota</taxon>
        <taxon>Gammaproteobacteria</taxon>
        <taxon>Lysobacterales</taxon>
        <taxon>Rhodanobacteraceae</taxon>
        <taxon>Ahniella</taxon>
    </lineage>
</organism>
<evidence type="ECO:0000313" key="1">
    <source>
        <dbReference type="EMBL" id="AVP98476.1"/>
    </source>
</evidence>
<reference evidence="1 2" key="1">
    <citation type="submission" date="2018-03" db="EMBL/GenBank/DDBJ databases">
        <title>Ahniella affigens gen. nov., sp. nov., a gammaproteobacterium isolated from sandy soil near a stream.</title>
        <authorList>
            <person name="Ko Y."/>
            <person name="Kim J.-H."/>
        </authorList>
    </citation>
    <scope>NUCLEOTIDE SEQUENCE [LARGE SCALE GENOMIC DNA]</scope>
    <source>
        <strain evidence="1 2">D13</strain>
    </source>
</reference>
<dbReference type="KEGG" id="xba:C7S18_15345"/>
<dbReference type="EMBL" id="CP027860">
    <property type="protein sequence ID" value="AVP98476.1"/>
    <property type="molecule type" value="Genomic_DNA"/>
</dbReference>
<keyword evidence="2" id="KW-1185">Reference proteome</keyword>
<dbReference type="Proteomes" id="UP000241074">
    <property type="component" value="Chromosome"/>
</dbReference>
<protein>
    <submittedName>
        <fullName evidence="1">Uncharacterized protein</fullName>
    </submittedName>
</protein>